<keyword evidence="3" id="KW-1185">Reference proteome</keyword>
<dbReference type="InterPro" id="IPR012347">
    <property type="entry name" value="Ferritin-like"/>
</dbReference>
<dbReference type="EMBL" id="AP025523">
    <property type="protein sequence ID" value="BDE06802.1"/>
    <property type="molecule type" value="Genomic_DNA"/>
</dbReference>
<dbReference type="AlphaFoldDB" id="A0AAN1XYZ8"/>
<dbReference type="Gene3D" id="1.20.1260.10">
    <property type="match status" value="1"/>
</dbReference>
<dbReference type="KEGG" id="vab:WPS_20780"/>
<dbReference type="SUPFAM" id="SSF47240">
    <property type="entry name" value="Ferritin-like"/>
    <property type="match status" value="1"/>
</dbReference>
<dbReference type="Proteomes" id="UP001317532">
    <property type="component" value="Chromosome"/>
</dbReference>
<gene>
    <name evidence="2" type="ORF">WPS_20780</name>
</gene>
<accession>A0AAN1XYZ8</accession>
<dbReference type="InterPro" id="IPR009078">
    <property type="entry name" value="Ferritin-like_SF"/>
</dbReference>
<evidence type="ECO:0000313" key="3">
    <source>
        <dbReference type="Proteomes" id="UP001317532"/>
    </source>
</evidence>
<name>A0AAN1XYZ8_UNVUL</name>
<proteinExistence type="predicted"/>
<evidence type="ECO:0008006" key="4">
    <source>
        <dbReference type="Google" id="ProtNLM"/>
    </source>
</evidence>
<feature type="compositionally biased region" description="Polar residues" evidence="1">
    <location>
        <begin position="1"/>
        <end position="22"/>
    </location>
</feature>
<sequence length="213" mass="22804">MSELGTNDPSVRYDSSATQGSGENERHSLQAYVSDLLALEQHISQPLGGQQKSDHVSAYPQALTLVTQIGAQNEAHIEALKRCLDDLGGHGASPIKSAWSSLLGNAATAIGASRKTKVTKWLRDDYTALNLAAISYTLLHATATGLGDTAVAGIARQGLTDYARSIMQINEVIPEIVLAELRDDGENVVTGAADRIRRETNDVWRAQSSTVHN</sequence>
<feature type="region of interest" description="Disordered" evidence="1">
    <location>
        <begin position="1"/>
        <end position="25"/>
    </location>
</feature>
<evidence type="ECO:0000256" key="1">
    <source>
        <dbReference type="SAM" id="MobiDB-lite"/>
    </source>
</evidence>
<organism evidence="2 3">
    <name type="scientific">Vulcanimicrobium alpinum</name>
    <dbReference type="NCBI Taxonomy" id="3016050"/>
    <lineage>
        <taxon>Bacteria</taxon>
        <taxon>Bacillati</taxon>
        <taxon>Vulcanimicrobiota</taxon>
        <taxon>Vulcanimicrobiia</taxon>
        <taxon>Vulcanimicrobiales</taxon>
        <taxon>Vulcanimicrobiaceae</taxon>
        <taxon>Vulcanimicrobium</taxon>
    </lineage>
</organism>
<protein>
    <recommendedName>
        <fullName evidence="4">Ferritin-like domain-containing protein</fullName>
    </recommendedName>
</protein>
<dbReference type="RefSeq" id="WP_317994449.1">
    <property type="nucleotide sequence ID" value="NZ_AP025523.1"/>
</dbReference>
<reference evidence="2 3" key="1">
    <citation type="journal article" date="2022" name="ISME Commun">
        <title>Vulcanimicrobium alpinus gen. nov. sp. nov., the first cultivated representative of the candidate phylum 'Eremiobacterota', is a metabolically versatile aerobic anoxygenic phototroph.</title>
        <authorList>
            <person name="Yabe S."/>
            <person name="Muto K."/>
            <person name="Abe K."/>
            <person name="Yokota A."/>
            <person name="Staudigel H."/>
            <person name="Tebo B.M."/>
        </authorList>
    </citation>
    <scope>NUCLEOTIDE SEQUENCE [LARGE SCALE GENOMIC DNA]</scope>
    <source>
        <strain evidence="2 3">WC8-2</strain>
    </source>
</reference>
<evidence type="ECO:0000313" key="2">
    <source>
        <dbReference type="EMBL" id="BDE06802.1"/>
    </source>
</evidence>